<dbReference type="Proteomes" id="UP001231370">
    <property type="component" value="Unassembled WGS sequence"/>
</dbReference>
<reference evidence="5 6" key="1">
    <citation type="submission" date="2023-01" db="EMBL/GenBank/DDBJ databases">
        <title>Novel diversity within Roseofilum (Cyanobacteria; Desertifilaceae) from marine benthic mats with descriptions of four novel species.</title>
        <authorList>
            <person name="Wang Y."/>
            <person name="Berthold D.E."/>
            <person name="Hu J."/>
            <person name="Lefler F.W."/>
            <person name="Laughinghouse H.D. IV."/>
        </authorList>
    </citation>
    <scope>NUCLEOTIDE SEQUENCE [LARGE SCALE GENOMIC DNA]</scope>
    <source>
        <strain evidence="5 6">BLCC-M91</strain>
    </source>
</reference>
<proteinExistence type="predicted"/>
<evidence type="ECO:0000256" key="2">
    <source>
        <dbReference type="SAM" id="Coils"/>
    </source>
</evidence>
<comment type="caution">
    <text evidence="5">The sequence shown here is derived from an EMBL/GenBank/DDBJ whole genome shotgun (WGS) entry which is preliminary data.</text>
</comment>
<dbReference type="CDD" id="cd00088">
    <property type="entry name" value="HPT"/>
    <property type="match status" value="1"/>
</dbReference>
<dbReference type="Pfam" id="PF01627">
    <property type="entry name" value="Hpt"/>
    <property type="match status" value="1"/>
</dbReference>
<protein>
    <submittedName>
        <fullName evidence="5">Hpt domain-containing protein</fullName>
    </submittedName>
</protein>
<feature type="region of interest" description="Disordered" evidence="3">
    <location>
        <begin position="139"/>
        <end position="170"/>
    </location>
</feature>
<dbReference type="InterPro" id="IPR051315">
    <property type="entry name" value="Bact_Chemotaxis_CheA"/>
</dbReference>
<keyword evidence="6" id="KW-1185">Reference proteome</keyword>
<dbReference type="RefSeq" id="WP_283761900.1">
    <property type="nucleotide sequence ID" value="NZ_JAQPOK010000058.1"/>
</dbReference>
<dbReference type="Gene3D" id="1.20.120.160">
    <property type="entry name" value="HPT domain"/>
    <property type="match status" value="1"/>
</dbReference>
<dbReference type="SMART" id="SM00073">
    <property type="entry name" value="HPT"/>
    <property type="match status" value="1"/>
</dbReference>
<accession>A0ABT7BHC4</accession>
<feature type="domain" description="HPt" evidence="4">
    <location>
        <begin position="1"/>
        <end position="105"/>
    </location>
</feature>
<dbReference type="SUPFAM" id="SSF47226">
    <property type="entry name" value="Histidine-containing phosphotransfer domain, HPT domain"/>
    <property type="match status" value="1"/>
</dbReference>
<evidence type="ECO:0000259" key="4">
    <source>
        <dbReference type="PROSITE" id="PS50894"/>
    </source>
</evidence>
<dbReference type="InterPro" id="IPR008207">
    <property type="entry name" value="Sig_transdc_His_kin_Hpt_dom"/>
</dbReference>
<evidence type="ECO:0000256" key="1">
    <source>
        <dbReference type="PROSITE-ProRule" id="PRU00110"/>
    </source>
</evidence>
<organism evidence="5 6">
    <name type="scientific">Roseofilum halophilum BLCC-M91</name>
    <dbReference type="NCBI Taxonomy" id="3022259"/>
    <lineage>
        <taxon>Bacteria</taxon>
        <taxon>Bacillati</taxon>
        <taxon>Cyanobacteriota</taxon>
        <taxon>Cyanophyceae</taxon>
        <taxon>Desertifilales</taxon>
        <taxon>Desertifilaceae</taxon>
        <taxon>Roseofilum</taxon>
        <taxon>Roseofilum halophilum</taxon>
    </lineage>
</organism>
<keyword evidence="2" id="KW-0175">Coiled coil</keyword>
<name>A0ABT7BHC4_9CYAN</name>
<feature type="coiled-coil region" evidence="2">
    <location>
        <begin position="12"/>
        <end position="39"/>
    </location>
</feature>
<evidence type="ECO:0000313" key="5">
    <source>
        <dbReference type="EMBL" id="MDJ1178588.1"/>
    </source>
</evidence>
<feature type="modified residue" description="Phosphohistidine" evidence="1">
    <location>
        <position position="47"/>
    </location>
</feature>
<gene>
    <name evidence="5" type="ORF">PJF56_06915</name>
</gene>
<dbReference type="PANTHER" id="PTHR43395:SF1">
    <property type="entry name" value="CHEMOTAXIS PROTEIN CHEA"/>
    <property type="match status" value="1"/>
</dbReference>
<dbReference type="InterPro" id="IPR036641">
    <property type="entry name" value="HPT_dom_sf"/>
</dbReference>
<evidence type="ECO:0000256" key="3">
    <source>
        <dbReference type="SAM" id="MobiDB-lite"/>
    </source>
</evidence>
<dbReference type="PROSITE" id="PS50894">
    <property type="entry name" value="HPT"/>
    <property type="match status" value="1"/>
</dbReference>
<dbReference type="EMBL" id="JAQPOK010000058">
    <property type="protein sequence ID" value="MDJ1178588.1"/>
    <property type="molecule type" value="Genomic_DNA"/>
</dbReference>
<keyword evidence="1" id="KW-0597">Phosphoprotein</keyword>
<sequence length="311" mass="34265">MSANSQIVGYFLEEAKEHLETIEQGLLDLQSTMKDQENLNELFRAAHSVKGGAAMLGFSSVQKTSHRLEDSFKVLKENPTIAVDHKLENLFLSGFYVLQDLLERVQGPFGLRDDEAKQILDEAEPRFLQLQAHLDSLNSGGPGIAEEVVPPPPKKEPPTPGAPPLSTSSDFPHQVTRVLREMLQVFKQKTTPNNRQQLEEICSGLLNLDEQSPEWIALVETAQTAISNTKASYEILAPLVIKELKIAAELVNVGRTQEVKPSNELAQLAESAMAKRVAITLEPEAAAKILMVSFDKKQLKQLIATLKQGAA</sequence>
<dbReference type="PANTHER" id="PTHR43395">
    <property type="entry name" value="SENSOR HISTIDINE KINASE CHEA"/>
    <property type="match status" value="1"/>
</dbReference>
<evidence type="ECO:0000313" key="6">
    <source>
        <dbReference type="Proteomes" id="UP001231370"/>
    </source>
</evidence>